<name>A0A8S5TVU5_9CAUD</name>
<organism evidence="2">
    <name type="scientific">Siphoviridae sp. ctQkj3</name>
    <dbReference type="NCBI Taxonomy" id="2825495"/>
    <lineage>
        <taxon>Viruses</taxon>
        <taxon>Duplodnaviria</taxon>
        <taxon>Heunggongvirae</taxon>
        <taxon>Uroviricota</taxon>
        <taxon>Caudoviricetes</taxon>
    </lineage>
</organism>
<feature type="compositionally biased region" description="Basic and acidic residues" evidence="1">
    <location>
        <begin position="62"/>
        <end position="72"/>
    </location>
</feature>
<protein>
    <submittedName>
        <fullName evidence="2">Uncharacterized protein</fullName>
    </submittedName>
</protein>
<evidence type="ECO:0000256" key="1">
    <source>
        <dbReference type="SAM" id="MobiDB-lite"/>
    </source>
</evidence>
<dbReference type="InterPro" id="IPR036388">
    <property type="entry name" value="WH-like_DNA-bd_sf"/>
</dbReference>
<dbReference type="InterPro" id="IPR013324">
    <property type="entry name" value="RNA_pol_sigma_r3/r4-like"/>
</dbReference>
<reference evidence="2" key="1">
    <citation type="journal article" date="2021" name="Proc. Natl. Acad. Sci. U.S.A.">
        <title>A Catalog of Tens of Thousands of Viruses from Human Metagenomes Reveals Hidden Associations with Chronic Diseases.</title>
        <authorList>
            <person name="Tisza M.J."/>
            <person name="Buck C.B."/>
        </authorList>
    </citation>
    <scope>NUCLEOTIDE SEQUENCE</scope>
    <source>
        <strain evidence="2">CtQkj3</strain>
    </source>
</reference>
<dbReference type="SUPFAM" id="SSF88659">
    <property type="entry name" value="Sigma3 and sigma4 domains of RNA polymerase sigma factors"/>
    <property type="match status" value="1"/>
</dbReference>
<feature type="region of interest" description="Disordered" evidence="1">
    <location>
        <begin position="49"/>
        <end position="72"/>
    </location>
</feature>
<dbReference type="Gene3D" id="1.10.10.10">
    <property type="entry name" value="Winged helix-like DNA-binding domain superfamily/Winged helix DNA-binding domain"/>
    <property type="match status" value="1"/>
</dbReference>
<evidence type="ECO:0000313" key="2">
    <source>
        <dbReference type="EMBL" id="DAF86323.1"/>
    </source>
</evidence>
<proteinExistence type="predicted"/>
<accession>A0A8S5TVU5</accession>
<sequence>MERSEKIRTVEQLLRKYTVTKTYINNLYADIEDYEARLQLPAAPKVPSLSLAPRGSSESLSQEEREYLAREEMPENVRKMQAELMKIEPMTKRLERSLEALTETDRRIIEARYINDYSWTMVARAAYSSKGYVRKRCPVVIELITDMMFGPEKIMVQNVL</sequence>
<dbReference type="EMBL" id="BK015942">
    <property type="protein sequence ID" value="DAF86323.1"/>
    <property type="molecule type" value="Genomic_DNA"/>
</dbReference>